<dbReference type="AlphaFoldDB" id="A0A1H8ZCJ0"/>
<dbReference type="EMBL" id="FOFB01000001">
    <property type="protein sequence ID" value="SEP62081.1"/>
    <property type="molecule type" value="Genomic_DNA"/>
</dbReference>
<dbReference type="NCBIfam" id="TIGR04183">
    <property type="entry name" value="Por_Secre_tail"/>
    <property type="match status" value="1"/>
</dbReference>
<sequence length="1220" mass="132030">MRLFTSLCFLLFSVALSAQCLIDVSFVSSSCGEDGDSYFVEFSVEGTGDSLWELRRYNLVGEYNTGEVYRIGPLDITTERNLIFRDLTVSNCAFNFQIPFPECPENPCYGFELTDVASFNTGFCFEDIVQLTIIGGNFPVDVSIFAPGDVLIYRDSFFQSPIFITEPLFPGDFVLRATDDAGCLIDTTFFTDFLGCSYLEGRSWLDENENGLQDPEETTPVAATVTLIGENGDFRESRTDGEGLFVFDEISAGFYQLQIQADSDEFTFEPTIMVAGNDVLNSDINGNLTTNSSIFLPPGDQVTDIDAGWVRRVNCDSLFVFAQPIGDFSECGDTLASELTVFSSTYPVEVQILTINGNVLVEEFLIQEEETFTPDLGPGAYTVEATNPEGCMVSTVFEVVVNQNLTVNILTEGTLCSGEAVVLEAVVEGADPNEIFYNWSTGETTQTITVTGIGTVYDITVTNADNCVGLARTVVSQDTLNFIDLGPNVILDCQTTSATLSVPDPLPRYTYTWFGPLNQILSGPTVEVVVPGRYNVEGQGPDACNIFGSVIVLNQSIPSGLTIEPFDQDTVFCDGQGCFGIMGLNNIDYEHITIDWDGPPEFDESVFPGVNTAGWCSPYPGLYTAILSAPGCDTVRLTYELGNPSCQLISGTLWLDEASNCTLDAEDTVIPSYLLEVTNDATGDVYYTFTNNQGEWSVSLVPGTYTIEPILDPEQPFTQCPDLVTVTLADEPVEGVNVFLPVLVSCPLLSTGVTIPFLRRCFDNYAYVEYENTGSATALDAELTVTLDDFLINATPSIPATRRVGQTFTFDLGDVPPFTSVRIYFEFTVSCNAQLGQTHCIEAAITPDEPCVAPQDWDGALVNVTGSNCSGDSLTFTISNVGDNPMTIPLNYIVVEDGIMLTPAPVENGLLEPSEDYIITLPANGSTYMIITNQEPNAPGAPQPTAVVEGCGTNANGNFSTGFANILALDFGNNAQSIACRQNVGAYDPNDKMGYPLGYSGGNIPEGTRLDYEIRFQNTGTDTAFTVVIQDTLSAALDMATFKVEAASHPYTVSVDTHRVISFTFNDIMLPDSSTNLIGSQGAVSFSIDHDVSLLPGDIIDNEAAIYFDFNEPIITNVSRHRIAKDGLPVGVRAVAAQEIAISVYPNPSAGRVNVNLPLAEVNSQDVLVVSDLLGRPLLSSTYGQAAGGWDLSELPTGYYLMLLQDEAGRTRGRTGFVIR</sequence>
<dbReference type="Proteomes" id="UP000199021">
    <property type="component" value="Unassembled WGS sequence"/>
</dbReference>
<dbReference type="GO" id="GO:0005576">
    <property type="term" value="C:extracellular region"/>
    <property type="evidence" value="ECO:0007669"/>
    <property type="project" value="UniProtKB-SubCell"/>
</dbReference>
<dbReference type="RefSeq" id="WP_090164994.1">
    <property type="nucleotide sequence ID" value="NZ_FOFB01000001.1"/>
</dbReference>
<feature type="domain" description="SD-repeat containing protein B" evidence="5">
    <location>
        <begin position="203"/>
        <end position="308"/>
    </location>
</feature>
<gene>
    <name evidence="8" type="ORF">SAMN05444359_101268</name>
</gene>
<proteinExistence type="predicted"/>
<protein>
    <submittedName>
        <fullName evidence="8">Conserved repeat domain-containing protein/Por secretion system C-terminal sorting domain-containing protein</fullName>
    </submittedName>
</protein>
<evidence type="ECO:0000259" key="6">
    <source>
        <dbReference type="Pfam" id="PF18962"/>
    </source>
</evidence>
<keyword evidence="9" id="KW-1185">Reference proteome</keyword>
<evidence type="ECO:0000259" key="7">
    <source>
        <dbReference type="Pfam" id="PF24595"/>
    </source>
</evidence>
<name>A0A1H8ZCJ0_9BACT</name>
<evidence type="ECO:0000256" key="2">
    <source>
        <dbReference type="ARBA" id="ARBA00022525"/>
    </source>
</evidence>
<feature type="domain" description="DUF7619" evidence="7">
    <location>
        <begin position="988"/>
        <end position="1119"/>
    </location>
</feature>
<dbReference type="SUPFAM" id="SSF117074">
    <property type="entry name" value="Hypothetical protein PA1324"/>
    <property type="match status" value="2"/>
</dbReference>
<dbReference type="InParanoid" id="A0A1H8ZCJ0"/>
<dbReference type="Gene3D" id="2.60.40.10">
    <property type="entry name" value="Immunoglobulins"/>
    <property type="match status" value="2"/>
</dbReference>
<dbReference type="Pfam" id="PF17210">
    <property type="entry name" value="SdrD_B"/>
    <property type="match status" value="1"/>
</dbReference>
<feature type="domain" description="Secretion system C-terminal sorting" evidence="6">
    <location>
        <begin position="1144"/>
        <end position="1211"/>
    </location>
</feature>
<evidence type="ECO:0000313" key="8">
    <source>
        <dbReference type="EMBL" id="SEP62081.1"/>
    </source>
</evidence>
<accession>A0A1H8ZCJ0</accession>
<dbReference type="Pfam" id="PF18962">
    <property type="entry name" value="Por_Secre_tail"/>
    <property type="match status" value="1"/>
</dbReference>
<evidence type="ECO:0000256" key="1">
    <source>
        <dbReference type="ARBA" id="ARBA00004613"/>
    </source>
</evidence>
<evidence type="ECO:0000259" key="5">
    <source>
        <dbReference type="Pfam" id="PF17210"/>
    </source>
</evidence>
<organism evidence="8 9">
    <name type="scientific">Neolewinella agarilytica</name>
    <dbReference type="NCBI Taxonomy" id="478744"/>
    <lineage>
        <taxon>Bacteria</taxon>
        <taxon>Pseudomonadati</taxon>
        <taxon>Bacteroidota</taxon>
        <taxon>Saprospiria</taxon>
        <taxon>Saprospirales</taxon>
        <taxon>Lewinellaceae</taxon>
        <taxon>Neolewinella</taxon>
    </lineage>
</organism>
<dbReference type="InterPro" id="IPR013783">
    <property type="entry name" value="Ig-like_fold"/>
</dbReference>
<evidence type="ECO:0000256" key="4">
    <source>
        <dbReference type="SAM" id="SignalP"/>
    </source>
</evidence>
<comment type="subcellular location">
    <subcellularLocation>
        <location evidence="1">Secreted</location>
    </subcellularLocation>
</comment>
<reference evidence="9" key="1">
    <citation type="submission" date="2016-10" db="EMBL/GenBank/DDBJ databases">
        <authorList>
            <person name="Varghese N."/>
            <person name="Submissions S."/>
        </authorList>
    </citation>
    <scope>NUCLEOTIDE SEQUENCE [LARGE SCALE GENOMIC DNA]</scope>
    <source>
        <strain evidence="9">DSM 24740</strain>
    </source>
</reference>
<dbReference type="STRING" id="478744.SAMN05444359_101268"/>
<dbReference type="Pfam" id="PF24595">
    <property type="entry name" value="DUF7619"/>
    <property type="match status" value="1"/>
</dbReference>
<keyword evidence="2" id="KW-0964">Secreted</keyword>
<evidence type="ECO:0000313" key="9">
    <source>
        <dbReference type="Proteomes" id="UP000199021"/>
    </source>
</evidence>
<dbReference type="InterPro" id="IPR026444">
    <property type="entry name" value="Secre_tail"/>
</dbReference>
<dbReference type="InterPro" id="IPR055353">
    <property type="entry name" value="DUF7619"/>
</dbReference>
<dbReference type="InterPro" id="IPR033764">
    <property type="entry name" value="Sdr_B"/>
</dbReference>
<evidence type="ECO:0000256" key="3">
    <source>
        <dbReference type="ARBA" id="ARBA00022729"/>
    </source>
</evidence>
<feature type="chain" id="PRO_5011605660" evidence="4">
    <location>
        <begin position="19"/>
        <end position="1220"/>
    </location>
</feature>
<keyword evidence="3 4" id="KW-0732">Signal</keyword>
<feature type="signal peptide" evidence="4">
    <location>
        <begin position="1"/>
        <end position="18"/>
    </location>
</feature>
<dbReference type="OrthoDB" id="1110367at2"/>